<accession>A0AAN8GWW5</accession>
<evidence type="ECO:0000313" key="5">
    <source>
        <dbReference type="Proteomes" id="UP001331515"/>
    </source>
</evidence>
<proteinExistence type="predicted"/>
<feature type="compositionally biased region" description="Basic and acidic residues" evidence="3">
    <location>
        <begin position="83"/>
        <end position="92"/>
    </location>
</feature>
<dbReference type="PANTHER" id="PTHR24123">
    <property type="entry name" value="ANKYRIN REPEAT-CONTAINING"/>
    <property type="match status" value="1"/>
</dbReference>
<keyword evidence="5" id="KW-1185">Reference proteome</keyword>
<feature type="compositionally biased region" description="Low complexity" evidence="3">
    <location>
        <begin position="630"/>
        <end position="639"/>
    </location>
</feature>
<keyword evidence="1" id="KW-0677">Repeat</keyword>
<feature type="region of interest" description="Disordered" evidence="3">
    <location>
        <begin position="207"/>
        <end position="231"/>
    </location>
</feature>
<feature type="compositionally biased region" description="Basic and acidic residues" evidence="3">
    <location>
        <begin position="221"/>
        <end position="231"/>
    </location>
</feature>
<dbReference type="Proteomes" id="UP001331515">
    <property type="component" value="Unassembled WGS sequence"/>
</dbReference>
<comment type="caution">
    <text evidence="4">The sequence shown here is derived from an EMBL/GenBank/DDBJ whole genome shotgun (WGS) entry which is preliminary data.</text>
</comment>
<reference evidence="4 5" key="1">
    <citation type="journal article" date="2023" name="Mol. Biol. Evol.">
        <title>Genomics of Secondarily Temperate Adaptation in the Only Non-Antarctic Icefish.</title>
        <authorList>
            <person name="Rivera-Colon A.G."/>
            <person name="Rayamajhi N."/>
            <person name="Minhas B.F."/>
            <person name="Madrigal G."/>
            <person name="Bilyk K.T."/>
            <person name="Yoon V."/>
            <person name="Hune M."/>
            <person name="Gregory S."/>
            <person name="Cheng C.H.C."/>
            <person name="Catchen J.M."/>
        </authorList>
    </citation>
    <scope>NUCLEOTIDE SEQUENCE [LARGE SCALE GENOMIC DNA]</scope>
    <source>
        <tissue evidence="4">White muscle</tissue>
    </source>
</reference>
<sequence length="682" mass="76151">MTGPEVLSKEGIQRESEAESISTSGTAVCEEDFQKDFSVKPSPVQDPQREDKKIQLTHAGELKKTTGSQRAPPQILEEPQFLTDDKQSTTLTEDSRKIGLVFDDDKPMKSIPLQLPEQNIHTTHRTVTPVLPASKDISRLMSDRPQWPSGSEFSPDNEQSSELCSPMSAQLLVPPDFEAVFSEHQTLRVSELSQASLNDLSPVSSVFSDSMSAQVGTEATSKGESEYRQDFEFPPDLNRVVSEFEKTASEFESGHPKVLPTELRKGSDSPQHSDSDGEFFDCKQAFSDNSEPDEMKLKHEMTYHISEPPSPMPGSRSDLCFRKGSPEYTAHSFLGVEDYKCFSSGSESFGELAYDSEGSREYQTEGNLPVCEELPSRDQAGYYDDDDFLGREIAEELGMLSDSSEEEVLTTRVVRRRVIIQADNLPDIPAQTVTEEKYTDEHGNMVVKKITRKIIRKYVSADGMETQEVTIEGSHQETVHIEEGDTVSRVVKRTVLHSGGDQKELTFSEPLALGAATSSEFEAEPVKGRKVSKVVKTTVVRGERMEKQTGDSSLAADLPSARKDFEKALSYAGGFGKGLLPHVVEREIVQDDGSVVKRSEMRRSRTQKRTVVRDSQGKHVHLERHDDPPDALQPDALQLHLHRLLQRYCEEEEEGEEEGEEGEGEGEGGEEGEEEEEEEWFE</sequence>
<dbReference type="AlphaFoldDB" id="A0AAN8GWW5"/>
<dbReference type="EMBL" id="JAURVH010001535">
    <property type="protein sequence ID" value="KAK5893933.1"/>
    <property type="molecule type" value="Genomic_DNA"/>
</dbReference>
<feature type="region of interest" description="Disordered" evidence="3">
    <location>
        <begin position="598"/>
        <end position="682"/>
    </location>
</feature>
<dbReference type="PANTHER" id="PTHR24123:SF49">
    <property type="entry name" value="ANKYRIN-2-LIKE ISOFORM X1"/>
    <property type="match status" value="1"/>
</dbReference>
<evidence type="ECO:0000313" key="4">
    <source>
        <dbReference type="EMBL" id="KAK5893933.1"/>
    </source>
</evidence>
<evidence type="ECO:0000256" key="3">
    <source>
        <dbReference type="SAM" id="MobiDB-lite"/>
    </source>
</evidence>
<evidence type="ECO:0008006" key="6">
    <source>
        <dbReference type="Google" id="ProtNLM"/>
    </source>
</evidence>
<evidence type="ECO:0000256" key="2">
    <source>
        <dbReference type="ARBA" id="ARBA00023043"/>
    </source>
</evidence>
<gene>
    <name evidence="4" type="ORF">CgunFtcFv8_006757</name>
</gene>
<feature type="region of interest" description="Disordered" evidence="3">
    <location>
        <begin position="115"/>
        <end position="164"/>
    </location>
</feature>
<dbReference type="InterPro" id="IPR051165">
    <property type="entry name" value="Multifunctional_ANK_Repeat"/>
</dbReference>
<evidence type="ECO:0000256" key="1">
    <source>
        <dbReference type="ARBA" id="ARBA00022737"/>
    </source>
</evidence>
<name>A0AAN8GWW5_CHAGU</name>
<feature type="region of interest" description="Disordered" evidence="3">
    <location>
        <begin position="248"/>
        <end position="291"/>
    </location>
</feature>
<feature type="compositionally biased region" description="Acidic residues" evidence="3">
    <location>
        <begin position="650"/>
        <end position="682"/>
    </location>
</feature>
<feature type="compositionally biased region" description="Basic and acidic residues" evidence="3">
    <location>
        <begin position="47"/>
        <end position="64"/>
    </location>
</feature>
<feature type="compositionally biased region" description="Basic and acidic residues" evidence="3">
    <location>
        <begin position="262"/>
        <end position="275"/>
    </location>
</feature>
<feature type="region of interest" description="Disordered" evidence="3">
    <location>
        <begin position="1"/>
        <end position="92"/>
    </location>
</feature>
<protein>
    <recommendedName>
        <fullName evidence="6">Ankyrin-2</fullName>
    </recommendedName>
</protein>
<keyword evidence="2" id="KW-0040">ANK repeat</keyword>
<feature type="compositionally biased region" description="Basic and acidic residues" evidence="3">
    <location>
        <begin position="7"/>
        <end position="17"/>
    </location>
</feature>
<feature type="compositionally biased region" description="Polar residues" evidence="3">
    <location>
        <begin position="148"/>
        <end position="163"/>
    </location>
</feature>
<organism evidence="4 5">
    <name type="scientific">Champsocephalus gunnari</name>
    <name type="common">Mackerel icefish</name>
    <dbReference type="NCBI Taxonomy" id="52237"/>
    <lineage>
        <taxon>Eukaryota</taxon>
        <taxon>Metazoa</taxon>
        <taxon>Chordata</taxon>
        <taxon>Craniata</taxon>
        <taxon>Vertebrata</taxon>
        <taxon>Euteleostomi</taxon>
        <taxon>Actinopterygii</taxon>
        <taxon>Neopterygii</taxon>
        <taxon>Teleostei</taxon>
        <taxon>Neoteleostei</taxon>
        <taxon>Acanthomorphata</taxon>
        <taxon>Eupercaria</taxon>
        <taxon>Perciformes</taxon>
        <taxon>Notothenioidei</taxon>
        <taxon>Channichthyidae</taxon>
        <taxon>Champsocephalus</taxon>
    </lineage>
</organism>